<dbReference type="InterPro" id="IPR001453">
    <property type="entry name" value="MoaB/Mog_dom"/>
</dbReference>
<dbReference type="InterPro" id="IPR008284">
    <property type="entry name" value="MoCF_biosynth_CS"/>
</dbReference>
<dbReference type="CDD" id="cd00886">
    <property type="entry name" value="MogA_MoaB"/>
    <property type="match status" value="1"/>
</dbReference>
<dbReference type="SUPFAM" id="SSF53218">
    <property type="entry name" value="Molybdenum cofactor biosynthesis proteins"/>
    <property type="match status" value="1"/>
</dbReference>
<evidence type="ECO:0000313" key="5">
    <source>
        <dbReference type="EMBL" id="ASW43280.1"/>
    </source>
</evidence>
<dbReference type="EMBL" id="CP016786">
    <property type="protein sequence ID" value="ASW43280.1"/>
    <property type="molecule type" value="Genomic_DNA"/>
</dbReference>
<feature type="domain" description="MoaB/Mog" evidence="4">
    <location>
        <begin position="5"/>
        <end position="149"/>
    </location>
</feature>
<protein>
    <submittedName>
        <fullName evidence="5">Molybdenum cofactor biosynthesis protein</fullName>
    </submittedName>
</protein>
<gene>
    <name evidence="5" type="ORF">BEN51_07220</name>
</gene>
<dbReference type="GO" id="GO:0006777">
    <property type="term" value="P:Mo-molybdopterin cofactor biosynthetic process"/>
    <property type="evidence" value="ECO:0007669"/>
    <property type="project" value="UniProtKB-KW"/>
</dbReference>
<evidence type="ECO:0000256" key="3">
    <source>
        <dbReference type="ARBA" id="ARBA00023150"/>
    </source>
</evidence>
<dbReference type="InterPro" id="IPR036425">
    <property type="entry name" value="MoaB/Mog-like_dom_sf"/>
</dbReference>
<dbReference type="Gene3D" id="3.40.980.10">
    <property type="entry name" value="MoaB/Mog-like domain"/>
    <property type="match status" value="1"/>
</dbReference>
<dbReference type="PANTHER" id="PTHR43764">
    <property type="entry name" value="MOLYBDENUM COFACTOR BIOSYNTHESIS"/>
    <property type="match status" value="1"/>
</dbReference>
<evidence type="ECO:0000259" key="4">
    <source>
        <dbReference type="SMART" id="SM00852"/>
    </source>
</evidence>
<proteinExistence type="predicted"/>
<dbReference type="Pfam" id="PF00994">
    <property type="entry name" value="MoCF_biosynth"/>
    <property type="match status" value="1"/>
</dbReference>
<dbReference type="InterPro" id="IPR051920">
    <property type="entry name" value="MPT_Adenylyltrnsfr/MoaC-Rel"/>
</dbReference>
<dbReference type="NCBIfam" id="TIGR00177">
    <property type="entry name" value="molyb_syn"/>
    <property type="match status" value="1"/>
</dbReference>
<keyword evidence="6" id="KW-1185">Reference proteome</keyword>
<dbReference type="UniPathway" id="UPA00344"/>
<organism evidence="5 6">
    <name type="scientific">Clostridium isatidis</name>
    <dbReference type="NCBI Taxonomy" id="182773"/>
    <lineage>
        <taxon>Bacteria</taxon>
        <taxon>Bacillati</taxon>
        <taxon>Bacillota</taxon>
        <taxon>Clostridia</taxon>
        <taxon>Eubacteriales</taxon>
        <taxon>Clostridiaceae</taxon>
        <taxon>Clostridium</taxon>
    </lineage>
</organism>
<evidence type="ECO:0000256" key="1">
    <source>
        <dbReference type="ARBA" id="ARBA00003487"/>
    </source>
</evidence>
<sequence length="167" mass="18532">MFKVGIITASDKGYAGEREDKSAETIKEILLRNNYKLSYYKVLPDDREMLSKEMIKLCDDLKLDLVLTTGGTGFSPRDWTPEATLDIIHRQVPGISEAMRAYSIAITPKGMLSRGVSGIRNNTLIINLPGSPKACKENLEYIIPTLKHGLEILKGKTANCAEPIHNL</sequence>
<keyword evidence="3" id="KW-0501">Molybdenum cofactor biosynthesis</keyword>
<dbReference type="AlphaFoldDB" id="A0A343JCM2"/>
<dbReference type="KEGG" id="cia:BEN51_07220"/>
<name>A0A343JCM2_9CLOT</name>
<dbReference type="PROSITE" id="PS01078">
    <property type="entry name" value="MOCF_BIOSYNTHESIS_1"/>
    <property type="match status" value="1"/>
</dbReference>
<comment type="pathway">
    <text evidence="2">Cofactor biosynthesis; molybdopterin biosynthesis.</text>
</comment>
<evidence type="ECO:0000256" key="2">
    <source>
        <dbReference type="ARBA" id="ARBA00005046"/>
    </source>
</evidence>
<dbReference type="Proteomes" id="UP000264883">
    <property type="component" value="Chromosome"/>
</dbReference>
<dbReference type="SMART" id="SM00852">
    <property type="entry name" value="MoCF_biosynth"/>
    <property type="match status" value="1"/>
</dbReference>
<accession>A0A343JCM2</accession>
<dbReference type="RefSeq" id="WP_119865415.1">
    <property type="nucleotide sequence ID" value="NZ_CP016786.1"/>
</dbReference>
<dbReference type="PANTHER" id="PTHR43764:SF1">
    <property type="entry name" value="MOLYBDOPTERIN MOLYBDOTRANSFERASE"/>
    <property type="match status" value="1"/>
</dbReference>
<reference evidence="5 6" key="1">
    <citation type="submission" date="2016-08" db="EMBL/GenBank/DDBJ databases">
        <title>Complete Genome Sequence Of The Indigo Reducing Clostridium isatidis DSM15098.</title>
        <authorList>
            <person name="Little G.T."/>
            <person name="Minton N.P."/>
        </authorList>
    </citation>
    <scope>NUCLEOTIDE SEQUENCE [LARGE SCALE GENOMIC DNA]</scope>
    <source>
        <strain evidence="5 6">DSM 15098</strain>
    </source>
</reference>
<dbReference type="OrthoDB" id="9784492at2"/>
<evidence type="ECO:0000313" key="6">
    <source>
        <dbReference type="Proteomes" id="UP000264883"/>
    </source>
</evidence>
<comment type="function">
    <text evidence="1">May be involved in the biosynthesis of molybdopterin.</text>
</comment>